<dbReference type="EMBL" id="OE216688">
    <property type="protein sequence ID" value="CAD7581392.1"/>
    <property type="molecule type" value="Genomic_DNA"/>
</dbReference>
<sequence length="25" mass="2886">MFQCSPKKSRQPSFIVRMSYVGPVI</sequence>
<name>A0A7R9JM64_TIMCA</name>
<accession>A0A7R9JM64</accession>
<evidence type="ECO:0000313" key="1">
    <source>
        <dbReference type="EMBL" id="CAD7581392.1"/>
    </source>
</evidence>
<reference evidence="1" key="1">
    <citation type="submission" date="2020-11" db="EMBL/GenBank/DDBJ databases">
        <authorList>
            <person name="Tran Van P."/>
        </authorList>
    </citation>
    <scope>NUCLEOTIDE SEQUENCE</scope>
</reference>
<protein>
    <submittedName>
        <fullName evidence="1">(California timema) hypothetical protein</fullName>
    </submittedName>
</protein>
<dbReference type="AlphaFoldDB" id="A0A7R9JM64"/>
<gene>
    <name evidence="1" type="ORF">TCMB3V08_LOCUS13925</name>
</gene>
<proteinExistence type="predicted"/>
<organism evidence="1">
    <name type="scientific">Timema californicum</name>
    <name type="common">California timema</name>
    <name type="synonym">Walking stick</name>
    <dbReference type="NCBI Taxonomy" id="61474"/>
    <lineage>
        <taxon>Eukaryota</taxon>
        <taxon>Metazoa</taxon>
        <taxon>Ecdysozoa</taxon>
        <taxon>Arthropoda</taxon>
        <taxon>Hexapoda</taxon>
        <taxon>Insecta</taxon>
        <taxon>Pterygota</taxon>
        <taxon>Neoptera</taxon>
        <taxon>Polyneoptera</taxon>
        <taxon>Phasmatodea</taxon>
        <taxon>Timematodea</taxon>
        <taxon>Timematoidea</taxon>
        <taxon>Timematidae</taxon>
        <taxon>Timema</taxon>
    </lineage>
</organism>